<gene>
    <name evidence="2" type="ORF">ACJIZ3_013550</name>
</gene>
<protein>
    <submittedName>
        <fullName evidence="2">Uncharacterized protein</fullName>
    </submittedName>
</protein>
<dbReference type="SUPFAM" id="SSF57783">
    <property type="entry name" value="Zinc beta-ribbon"/>
    <property type="match status" value="1"/>
</dbReference>
<keyword evidence="3" id="KW-1185">Reference proteome</keyword>
<accession>A0ABD3RGX3</accession>
<dbReference type="InterPro" id="IPR012164">
    <property type="entry name" value="Rpa12/Rpb9/Rpc10/TFS"/>
</dbReference>
<dbReference type="PANTHER" id="PTHR11239">
    <property type="entry name" value="DNA-DIRECTED RNA POLYMERASE"/>
    <property type="match status" value="1"/>
</dbReference>
<feature type="transmembrane region" description="Helical" evidence="1">
    <location>
        <begin position="92"/>
        <end position="111"/>
    </location>
</feature>
<comment type="caution">
    <text evidence="2">The sequence shown here is derived from an EMBL/GenBank/DDBJ whole genome shotgun (WGS) entry which is preliminary data.</text>
</comment>
<reference evidence="2 3" key="1">
    <citation type="submission" date="2024-12" db="EMBL/GenBank/DDBJ databases">
        <title>The unique morphological basis and parallel evolutionary history of personate flowers in Penstemon.</title>
        <authorList>
            <person name="Depatie T.H."/>
            <person name="Wessinger C.A."/>
        </authorList>
    </citation>
    <scope>NUCLEOTIDE SEQUENCE [LARGE SCALE GENOMIC DNA]</scope>
    <source>
        <strain evidence="2">WTNN_2</strain>
        <tissue evidence="2">Leaf</tissue>
    </source>
</reference>
<dbReference type="Gene3D" id="2.20.25.10">
    <property type="match status" value="1"/>
</dbReference>
<evidence type="ECO:0000313" key="2">
    <source>
        <dbReference type="EMBL" id="KAL3812282.1"/>
    </source>
</evidence>
<keyword evidence="1" id="KW-1133">Transmembrane helix</keyword>
<dbReference type="PANTHER" id="PTHR11239:SF1">
    <property type="entry name" value="DNA-DIRECTED RNA POLYMERASE II SUBUNIT RPB9"/>
    <property type="match status" value="1"/>
</dbReference>
<proteinExistence type="predicted"/>
<sequence>MSMKFCSEWFEVADNSCVNRNEIHHSVGERTQVLQDVAADPTLPRTKSVRCSNCGHGEAVFFQVYYTGIIYLHAPHLCNICCINLPCYNVKVAGWFYTTITMCFLSFTWYFKLVSGTTGLLFF</sequence>
<evidence type="ECO:0000313" key="3">
    <source>
        <dbReference type="Proteomes" id="UP001634393"/>
    </source>
</evidence>
<name>A0ABD3RGX3_9LAMI</name>
<dbReference type="AlphaFoldDB" id="A0ABD3RGX3"/>
<dbReference type="Proteomes" id="UP001634393">
    <property type="component" value="Unassembled WGS sequence"/>
</dbReference>
<evidence type="ECO:0000256" key="1">
    <source>
        <dbReference type="SAM" id="Phobius"/>
    </source>
</evidence>
<keyword evidence="1" id="KW-0472">Membrane</keyword>
<organism evidence="2 3">
    <name type="scientific">Penstemon smallii</name>
    <dbReference type="NCBI Taxonomy" id="265156"/>
    <lineage>
        <taxon>Eukaryota</taxon>
        <taxon>Viridiplantae</taxon>
        <taxon>Streptophyta</taxon>
        <taxon>Embryophyta</taxon>
        <taxon>Tracheophyta</taxon>
        <taxon>Spermatophyta</taxon>
        <taxon>Magnoliopsida</taxon>
        <taxon>eudicotyledons</taxon>
        <taxon>Gunneridae</taxon>
        <taxon>Pentapetalae</taxon>
        <taxon>asterids</taxon>
        <taxon>lamiids</taxon>
        <taxon>Lamiales</taxon>
        <taxon>Plantaginaceae</taxon>
        <taxon>Cheloneae</taxon>
        <taxon>Penstemon</taxon>
    </lineage>
</organism>
<dbReference type="EMBL" id="JBJXBP010000008">
    <property type="protein sequence ID" value="KAL3812282.1"/>
    <property type="molecule type" value="Genomic_DNA"/>
</dbReference>
<keyword evidence="1" id="KW-0812">Transmembrane</keyword>